<dbReference type="Proteomes" id="UP001595445">
    <property type="component" value="Unassembled WGS sequence"/>
</dbReference>
<evidence type="ECO:0000313" key="3">
    <source>
        <dbReference type="Proteomes" id="UP001595445"/>
    </source>
</evidence>
<reference evidence="3" key="1">
    <citation type="journal article" date="2019" name="Int. J. Syst. Evol. Microbiol.">
        <title>The Global Catalogue of Microorganisms (GCM) 10K type strain sequencing project: providing services to taxonomists for standard genome sequencing and annotation.</title>
        <authorList>
            <consortium name="The Broad Institute Genomics Platform"/>
            <consortium name="The Broad Institute Genome Sequencing Center for Infectious Disease"/>
            <person name="Wu L."/>
            <person name="Ma J."/>
        </authorList>
    </citation>
    <scope>NUCLEOTIDE SEQUENCE [LARGE SCALE GENOMIC DNA]</scope>
    <source>
        <strain evidence="3">KCTC 62102</strain>
    </source>
</reference>
<dbReference type="InterPro" id="IPR051534">
    <property type="entry name" value="CBASS_pafABC_assoc_protein"/>
</dbReference>
<sequence length="328" mass="36776">MRGRMSFSKAQDLIRLAQIAAARRGGVSLEDICEEFGVSHRTAQRMTDALEETFGNVEAADGEDRKRRWRLVNPGLSQFQLRHETGVEALDIAARTAEAEGRLRHAKALNDLRDGLLARVPARARVEADAEAVLMAMGQVTRPGPKVSLQPDILDAIIESLRGPFRLRARYNQDAAPRILEPHGVLLGHRTYLAARDPAKADEVRNFRIDLIHEAETLNESFALQEGFTIAEYAAQAFGVWQDPAQYGEVVWRFAPEAADRAAGFRFHPRQVLEPQADGSLIVRFHAAGWLEMAWHLYQWGDKVEVLSPEALRDMIEGHRRSDFAAMP</sequence>
<dbReference type="PROSITE" id="PS50937">
    <property type="entry name" value="HTH_MERR_2"/>
    <property type="match status" value="1"/>
</dbReference>
<dbReference type="PANTHER" id="PTHR34580:SF1">
    <property type="entry name" value="PROTEIN PAFC"/>
    <property type="match status" value="1"/>
</dbReference>
<evidence type="ECO:0000313" key="2">
    <source>
        <dbReference type="EMBL" id="MFC3086714.1"/>
    </source>
</evidence>
<feature type="domain" description="HTH merR-type" evidence="1">
    <location>
        <begin position="11"/>
        <end position="38"/>
    </location>
</feature>
<dbReference type="PANTHER" id="PTHR34580">
    <property type="match status" value="1"/>
</dbReference>
<dbReference type="InterPro" id="IPR000551">
    <property type="entry name" value="MerR-type_HTH_dom"/>
</dbReference>
<dbReference type="Pfam" id="PF25583">
    <property type="entry name" value="WCX"/>
    <property type="match status" value="1"/>
</dbReference>
<accession>A0ABV7DXG8</accession>
<dbReference type="PROSITE" id="PS52050">
    <property type="entry name" value="WYL"/>
    <property type="match status" value="1"/>
</dbReference>
<dbReference type="InterPro" id="IPR057727">
    <property type="entry name" value="WCX_dom"/>
</dbReference>
<comment type="caution">
    <text evidence="2">The sequence shown here is derived from an EMBL/GenBank/DDBJ whole genome shotgun (WGS) entry which is preliminary data.</text>
</comment>
<dbReference type="InterPro" id="IPR026881">
    <property type="entry name" value="WYL_dom"/>
</dbReference>
<dbReference type="EMBL" id="JBHRSM010000020">
    <property type="protein sequence ID" value="MFC3086714.1"/>
    <property type="molecule type" value="Genomic_DNA"/>
</dbReference>
<organism evidence="2 3">
    <name type="scientific">Tabrizicola soli</name>
    <dbReference type="NCBI Taxonomy" id="2185115"/>
    <lineage>
        <taxon>Bacteria</taxon>
        <taxon>Pseudomonadati</taxon>
        <taxon>Pseudomonadota</taxon>
        <taxon>Alphaproteobacteria</taxon>
        <taxon>Rhodobacterales</taxon>
        <taxon>Paracoccaceae</taxon>
        <taxon>Tabrizicola</taxon>
    </lineage>
</organism>
<gene>
    <name evidence="2" type="ORF">ACFOD6_11730</name>
</gene>
<dbReference type="Pfam" id="PF13280">
    <property type="entry name" value="WYL"/>
    <property type="match status" value="1"/>
</dbReference>
<evidence type="ECO:0000259" key="1">
    <source>
        <dbReference type="PROSITE" id="PS50937"/>
    </source>
</evidence>
<name>A0ABV7DXG8_9RHOB</name>
<dbReference type="RefSeq" id="WP_242070320.1">
    <property type="nucleotide sequence ID" value="NZ_JAEACP010000028.1"/>
</dbReference>
<protein>
    <submittedName>
        <fullName evidence="2">Helix-turn-helix transcriptional regulator</fullName>
    </submittedName>
</protein>
<proteinExistence type="predicted"/>
<keyword evidence="3" id="KW-1185">Reference proteome</keyword>